<dbReference type="PROSITE" id="PS51464">
    <property type="entry name" value="SIS"/>
    <property type="match status" value="2"/>
</dbReference>
<gene>
    <name evidence="4" type="ORF">ACFQ1E_18565</name>
</gene>
<accession>A0ABW3HC16</accession>
<feature type="domain" description="SIS" evidence="3">
    <location>
        <begin position="50"/>
        <end position="194"/>
    </location>
</feature>
<proteinExistence type="predicted"/>
<evidence type="ECO:0000259" key="3">
    <source>
        <dbReference type="PROSITE" id="PS51464"/>
    </source>
</evidence>
<evidence type="ECO:0000256" key="1">
    <source>
        <dbReference type="ARBA" id="ARBA00022576"/>
    </source>
</evidence>
<evidence type="ECO:0000313" key="5">
    <source>
        <dbReference type="Proteomes" id="UP001596977"/>
    </source>
</evidence>
<dbReference type="InterPro" id="IPR001347">
    <property type="entry name" value="SIS_dom"/>
</dbReference>
<keyword evidence="1" id="KW-0808">Transferase</keyword>
<keyword evidence="5" id="KW-1185">Reference proteome</keyword>
<dbReference type="Proteomes" id="UP001596977">
    <property type="component" value="Unassembled WGS sequence"/>
</dbReference>
<dbReference type="PANTHER" id="PTHR10937:SF8">
    <property type="entry name" value="AMINOTRANSFERASE-RELATED"/>
    <property type="match status" value="1"/>
</dbReference>
<dbReference type="InterPro" id="IPR035490">
    <property type="entry name" value="GlmS/FrlB_SIS"/>
</dbReference>
<dbReference type="CDD" id="cd05008">
    <property type="entry name" value="SIS_GlmS_GlmD_1"/>
    <property type="match status" value="1"/>
</dbReference>
<name>A0ABW3HC16_9SPHN</name>
<evidence type="ECO:0000313" key="4">
    <source>
        <dbReference type="EMBL" id="MFD0948347.1"/>
    </source>
</evidence>
<feature type="domain" description="SIS" evidence="3">
    <location>
        <begin position="215"/>
        <end position="351"/>
    </location>
</feature>
<comment type="caution">
    <text evidence="4">The sequence shown here is derived from an EMBL/GenBank/DDBJ whole genome shotgun (WGS) entry which is preliminary data.</text>
</comment>
<reference evidence="5" key="1">
    <citation type="journal article" date="2019" name="Int. J. Syst. Evol. Microbiol.">
        <title>The Global Catalogue of Microorganisms (GCM) 10K type strain sequencing project: providing services to taxonomists for standard genome sequencing and annotation.</title>
        <authorList>
            <consortium name="The Broad Institute Genomics Platform"/>
            <consortium name="The Broad Institute Genome Sequencing Center for Infectious Disease"/>
            <person name="Wu L."/>
            <person name="Ma J."/>
        </authorList>
    </citation>
    <scope>NUCLEOTIDE SEQUENCE [LARGE SCALE GENOMIC DNA]</scope>
    <source>
        <strain evidence="5">CCUG 62982</strain>
    </source>
</reference>
<dbReference type="CDD" id="cd05009">
    <property type="entry name" value="SIS_GlmS_GlmD_2"/>
    <property type="match status" value="1"/>
</dbReference>
<keyword evidence="4" id="KW-0378">Hydrolase</keyword>
<dbReference type="Gene3D" id="3.40.50.10490">
    <property type="entry name" value="Glucose-6-phosphate isomerase like protein, domain 1"/>
    <property type="match status" value="2"/>
</dbReference>
<organism evidence="4 5">
    <name type="scientific">Sphingomonas canadensis</name>
    <dbReference type="NCBI Taxonomy" id="1219257"/>
    <lineage>
        <taxon>Bacteria</taxon>
        <taxon>Pseudomonadati</taxon>
        <taxon>Pseudomonadota</taxon>
        <taxon>Alphaproteobacteria</taxon>
        <taxon>Sphingomonadales</taxon>
        <taxon>Sphingomonadaceae</taxon>
        <taxon>Sphingomonas</taxon>
    </lineage>
</organism>
<dbReference type="RefSeq" id="WP_264946323.1">
    <property type="nucleotide sequence ID" value="NZ_JAPDRA010000012.1"/>
</dbReference>
<protein>
    <submittedName>
        <fullName evidence="4">SIS domain-containing protein</fullName>
        <ecNumber evidence="4">3.5.-.-</ecNumber>
    </submittedName>
</protein>
<dbReference type="InterPro" id="IPR046348">
    <property type="entry name" value="SIS_dom_sf"/>
</dbReference>
<dbReference type="PANTHER" id="PTHR10937">
    <property type="entry name" value="GLUCOSAMINE--FRUCTOSE-6-PHOSPHATE AMINOTRANSFERASE, ISOMERIZING"/>
    <property type="match status" value="1"/>
</dbReference>
<dbReference type="EMBL" id="JBHTJG010000012">
    <property type="protein sequence ID" value="MFD0948347.1"/>
    <property type="molecule type" value="Genomic_DNA"/>
</dbReference>
<keyword evidence="1" id="KW-0032">Aminotransferase</keyword>
<dbReference type="EC" id="3.5.-.-" evidence="4"/>
<dbReference type="GO" id="GO:0016787">
    <property type="term" value="F:hydrolase activity"/>
    <property type="evidence" value="ECO:0007669"/>
    <property type="project" value="UniProtKB-KW"/>
</dbReference>
<dbReference type="InterPro" id="IPR035466">
    <property type="entry name" value="GlmS/AgaS_SIS"/>
</dbReference>
<keyword evidence="2" id="KW-0677">Repeat</keyword>
<evidence type="ECO:0000256" key="2">
    <source>
        <dbReference type="ARBA" id="ARBA00022737"/>
    </source>
</evidence>
<sequence>MRHFKILVLRAMACDNDASNHPSLMVTEAAESPERCEAQIAANAELMRDLGARLRKIDPPFVATLARGSSDQAAAFAKAVLETHGGPPTLSHAPSIGSIYGTTSPKFRDVPLIVISQSGRSPDLIAAAEDARRRGAIVIAIVNDVESPLAALSEYVIPVHAGPERSVAATKSFVCTLTAIAHLAAEWTGDPLLLAALNDIGDVLRKAGQADWGAAAPLLAGTRDMLVLGRGLTLSIAGEAALKFKEAAGLHAEAFSIVEVAHGPMTLVGGDDAVLVIGPIDQARAGLADRLADFHRRGSRIIASGMDEDIALADFKLPSATACHPVLSAIASILSFYPLANRIALMRQRDPDRPPHLSKVTRTL</sequence>
<dbReference type="Pfam" id="PF01380">
    <property type="entry name" value="SIS"/>
    <property type="match status" value="2"/>
</dbReference>
<dbReference type="SUPFAM" id="SSF53697">
    <property type="entry name" value="SIS domain"/>
    <property type="match status" value="1"/>
</dbReference>